<evidence type="ECO:0000313" key="2">
    <source>
        <dbReference type="Proteomes" id="UP001195903"/>
    </source>
</evidence>
<name>A0ABS5V4J9_9GAMM</name>
<dbReference type="EMBL" id="JAHEPS010000004">
    <property type="protein sequence ID" value="MBT1445383.1"/>
    <property type="molecule type" value="Genomic_DNA"/>
</dbReference>
<comment type="caution">
    <text evidence="1">The sequence shown here is derived from an EMBL/GenBank/DDBJ whole genome shotgun (WGS) entry which is preliminary data.</text>
</comment>
<evidence type="ECO:0000313" key="1">
    <source>
        <dbReference type="EMBL" id="MBT1445383.1"/>
    </source>
</evidence>
<protein>
    <submittedName>
        <fullName evidence="1">Alpha/beta hydrolase</fullName>
    </submittedName>
</protein>
<dbReference type="GO" id="GO:0016787">
    <property type="term" value="F:hydrolase activity"/>
    <property type="evidence" value="ECO:0007669"/>
    <property type="project" value="UniProtKB-KW"/>
</dbReference>
<dbReference type="SUPFAM" id="SSF53474">
    <property type="entry name" value="alpha/beta-Hydrolases"/>
    <property type="match status" value="1"/>
</dbReference>
<gene>
    <name evidence="1" type="ORF">KJI95_12715</name>
</gene>
<keyword evidence="2" id="KW-1185">Reference proteome</keyword>
<dbReference type="RefSeq" id="WP_214507575.1">
    <property type="nucleotide sequence ID" value="NZ_JAHEPS010000004.1"/>
</dbReference>
<sequence length="444" mass="49284">MKLLLVHGWSVIDTNTYGGLADALARFAPPGLELEISHIYLGRYISFDDNVRMDDLALAFERARRELLGDEPFSVITHSTGAPVMRSWLKRYYPNSLATCPLRHLIMLAPANHGSALAQLGKSRLGRIKAWFDDVEPGQQVLDWLELGSEGQRQLSDYWLGQSPVAEGVYPFVISGETIDSKLYDFLNSYTAEPGSDGVVRLAAANLNYRALTLREVDCEPPVASDGAIACVPFELVSERVAPACAFEVLPKASHSGSKLGIMASVSSRTKEPQTVVSSILACLKVATPTDYEAEMAAMAGRSKQRGARYCQLVIRVWDDEGHSVPDFDFLLLGGPDYDPNRLPKGFFQDRQKNQRVGNALTLYLNHDKMLKLAEQCWGFRIVPRPDKGLCHYRAAEYRACASVADELKPNQTLMLDLVLKRRVHANVFSFTQEGGDFRDLAKV</sequence>
<organism evidence="1 2">
    <name type="scientific">Shewanella jiangmenensis</name>
    <dbReference type="NCBI Taxonomy" id="2837387"/>
    <lineage>
        <taxon>Bacteria</taxon>
        <taxon>Pseudomonadati</taxon>
        <taxon>Pseudomonadota</taxon>
        <taxon>Gammaproteobacteria</taxon>
        <taxon>Alteromonadales</taxon>
        <taxon>Shewanellaceae</taxon>
        <taxon>Shewanella</taxon>
    </lineage>
</organism>
<keyword evidence="1" id="KW-0378">Hydrolase</keyword>
<proteinExistence type="predicted"/>
<dbReference type="Gene3D" id="3.40.50.1820">
    <property type="entry name" value="alpha/beta hydrolase"/>
    <property type="match status" value="1"/>
</dbReference>
<reference evidence="1 2" key="1">
    <citation type="submission" date="2021-05" db="EMBL/GenBank/DDBJ databases">
        <title>Shewanella sp. JM162201.</title>
        <authorList>
            <person name="Xu S."/>
            <person name="Li A."/>
        </authorList>
    </citation>
    <scope>NUCLEOTIDE SEQUENCE [LARGE SCALE GENOMIC DNA]</scope>
    <source>
        <strain evidence="1 2">JM162201</strain>
    </source>
</reference>
<accession>A0ABS5V4J9</accession>
<dbReference type="Proteomes" id="UP001195903">
    <property type="component" value="Unassembled WGS sequence"/>
</dbReference>
<dbReference type="InterPro" id="IPR029058">
    <property type="entry name" value="AB_hydrolase_fold"/>
</dbReference>